<dbReference type="InterPro" id="IPR045864">
    <property type="entry name" value="aa-tRNA-synth_II/BPL/LPL"/>
</dbReference>
<dbReference type="SMART" id="SM00863">
    <property type="entry name" value="tRNA_SAD"/>
    <property type="match status" value="1"/>
</dbReference>
<dbReference type="GO" id="GO:0000049">
    <property type="term" value="F:tRNA binding"/>
    <property type="evidence" value="ECO:0007669"/>
    <property type="project" value="UniProtKB-KW"/>
</dbReference>
<keyword evidence="5" id="KW-0547">Nucleotide-binding</keyword>
<name>A0A1F4V9S0_UNCKA</name>
<dbReference type="PANTHER" id="PTHR11777">
    <property type="entry name" value="ALANYL-TRNA SYNTHETASE"/>
    <property type="match status" value="1"/>
</dbReference>
<dbReference type="SUPFAM" id="SSF55186">
    <property type="entry name" value="ThrRS/AlaRS common domain"/>
    <property type="match status" value="1"/>
</dbReference>
<dbReference type="FunFam" id="3.30.980.10:FF:000004">
    <property type="entry name" value="Alanine--tRNA ligase, cytoplasmic"/>
    <property type="match status" value="1"/>
</dbReference>
<dbReference type="InterPro" id="IPR012947">
    <property type="entry name" value="tRNA_SAD"/>
</dbReference>
<comment type="similarity">
    <text evidence="1">Belongs to the class-II aminoacyl-tRNA synthetase family.</text>
</comment>
<dbReference type="InterPro" id="IPR018165">
    <property type="entry name" value="Ala-tRNA-synth_IIc_core"/>
</dbReference>
<keyword evidence="6" id="KW-0067">ATP-binding</keyword>
<dbReference type="PROSITE" id="PS50860">
    <property type="entry name" value="AA_TRNA_LIGASE_II_ALA"/>
    <property type="match status" value="1"/>
</dbReference>
<dbReference type="AlphaFoldDB" id="A0A1F4V9S0"/>
<evidence type="ECO:0000256" key="8">
    <source>
        <dbReference type="ARBA" id="ARBA00022917"/>
    </source>
</evidence>
<dbReference type="GO" id="GO:0002161">
    <property type="term" value="F:aminoacyl-tRNA deacylase activity"/>
    <property type="evidence" value="ECO:0007669"/>
    <property type="project" value="TreeGrafter"/>
</dbReference>
<dbReference type="SUPFAM" id="SSF55681">
    <property type="entry name" value="Class II aaRS and biotin synthetases"/>
    <property type="match status" value="1"/>
</dbReference>
<dbReference type="GO" id="GO:0005524">
    <property type="term" value="F:ATP binding"/>
    <property type="evidence" value="ECO:0007669"/>
    <property type="project" value="UniProtKB-KW"/>
</dbReference>
<keyword evidence="8" id="KW-0648">Protein biosynthesis</keyword>
<dbReference type="CDD" id="cd00673">
    <property type="entry name" value="AlaRS_core"/>
    <property type="match status" value="1"/>
</dbReference>
<comment type="caution">
    <text evidence="11">The sequence shown here is derived from an EMBL/GenBank/DDBJ whole genome shotgun (WGS) entry which is preliminary data.</text>
</comment>
<evidence type="ECO:0000256" key="5">
    <source>
        <dbReference type="ARBA" id="ARBA00022741"/>
    </source>
</evidence>
<evidence type="ECO:0000256" key="4">
    <source>
        <dbReference type="ARBA" id="ARBA00022598"/>
    </source>
</evidence>
<organism evidence="11 12">
    <name type="scientific">candidate division WWE3 bacterium RIFCSPHIGHO2_02_FULL_38_14</name>
    <dbReference type="NCBI Taxonomy" id="1802620"/>
    <lineage>
        <taxon>Bacteria</taxon>
        <taxon>Katanobacteria</taxon>
    </lineage>
</organism>
<keyword evidence="3" id="KW-0820">tRNA-binding</keyword>
<dbReference type="InterPro" id="IPR018164">
    <property type="entry name" value="Ala-tRNA-synth_IIc_N"/>
</dbReference>
<dbReference type="SUPFAM" id="SSF101353">
    <property type="entry name" value="Putative anticodon-binding domain of alanyl-tRNA synthetase (AlaRS)"/>
    <property type="match status" value="1"/>
</dbReference>
<dbReference type="Gene3D" id="3.30.980.10">
    <property type="entry name" value="Threonyl-trna Synthetase, Chain A, domain 2"/>
    <property type="match status" value="1"/>
</dbReference>
<dbReference type="STRING" id="1802620.A3D91_01440"/>
<dbReference type="NCBIfam" id="NF002436">
    <property type="entry name" value="PRK01584.1"/>
    <property type="match status" value="1"/>
</dbReference>
<dbReference type="Proteomes" id="UP000178127">
    <property type="component" value="Unassembled WGS sequence"/>
</dbReference>
<dbReference type="GO" id="GO:0004813">
    <property type="term" value="F:alanine-tRNA ligase activity"/>
    <property type="evidence" value="ECO:0007669"/>
    <property type="project" value="UniProtKB-EC"/>
</dbReference>
<protein>
    <recommendedName>
        <fullName evidence="2">alanine--tRNA ligase</fullName>
        <ecNumber evidence="2">6.1.1.7</ecNumber>
    </recommendedName>
</protein>
<dbReference type="EMBL" id="MEVD01000008">
    <property type="protein sequence ID" value="OGC53879.1"/>
    <property type="molecule type" value="Genomic_DNA"/>
</dbReference>
<dbReference type="EC" id="6.1.1.7" evidence="2"/>
<dbReference type="PRINTS" id="PR00980">
    <property type="entry name" value="TRNASYNTHALA"/>
</dbReference>
<dbReference type="InterPro" id="IPR002318">
    <property type="entry name" value="Ala-tRNA-lgiase_IIc"/>
</dbReference>
<reference evidence="11 12" key="1">
    <citation type="journal article" date="2016" name="Nat. Commun.">
        <title>Thousands of microbial genomes shed light on interconnected biogeochemical processes in an aquifer system.</title>
        <authorList>
            <person name="Anantharaman K."/>
            <person name="Brown C.T."/>
            <person name="Hug L.A."/>
            <person name="Sharon I."/>
            <person name="Castelle C.J."/>
            <person name="Probst A.J."/>
            <person name="Thomas B.C."/>
            <person name="Singh A."/>
            <person name="Wilkins M.J."/>
            <person name="Karaoz U."/>
            <person name="Brodie E.L."/>
            <person name="Williams K.H."/>
            <person name="Hubbard S.S."/>
            <person name="Banfield J.F."/>
        </authorList>
    </citation>
    <scope>NUCLEOTIDE SEQUENCE [LARGE SCALE GENOMIC DNA]</scope>
</reference>
<gene>
    <name evidence="11" type="ORF">A3D91_01440</name>
</gene>
<dbReference type="Pfam" id="PF07973">
    <property type="entry name" value="tRNA_SAD"/>
    <property type="match status" value="1"/>
</dbReference>
<evidence type="ECO:0000313" key="12">
    <source>
        <dbReference type="Proteomes" id="UP000178127"/>
    </source>
</evidence>
<proteinExistence type="inferred from homology"/>
<evidence type="ECO:0000256" key="2">
    <source>
        <dbReference type="ARBA" id="ARBA00013168"/>
    </source>
</evidence>
<evidence type="ECO:0000256" key="6">
    <source>
        <dbReference type="ARBA" id="ARBA00022840"/>
    </source>
</evidence>
<dbReference type="PANTHER" id="PTHR11777:SF9">
    <property type="entry name" value="ALANINE--TRNA LIGASE, CYTOPLASMIC"/>
    <property type="match status" value="1"/>
</dbReference>
<dbReference type="Pfam" id="PF01411">
    <property type="entry name" value="tRNA-synt_2c"/>
    <property type="match status" value="1"/>
</dbReference>
<dbReference type="InterPro" id="IPR050058">
    <property type="entry name" value="Ala-tRNA_ligase"/>
</dbReference>
<evidence type="ECO:0000256" key="3">
    <source>
        <dbReference type="ARBA" id="ARBA00022555"/>
    </source>
</evidence>
<sequence>MEKTLSTSEILEKYFAFFKSKGHKQIPNVSLVPEGDSTLLFVNSGMFPLVPYLSGQQHPLGRRLVNVQRAGRFQEDLEEVGDHHHTTAFHMIGNWSLGDYFKDEQLPWAYEFLVEVVGLDPKKLFATVFAGDEYAPKDTESIEIIKKIFSKYKIDAKENERIFTCGRDKNWWQRGEAVGELGGPDSEVYYYLGSGNPQGMDPTKHEDEFLEIGNSVFMQYKKTESGWEELPQKNVDFGGGLERIAMVVQGKTDIYETDNFWPMVEKIKTLSGKEYKQDLQTTRAMRILADHIRGATFMAMDGVEPSNKDQGYVLRRLLRRMVRAGKTLSVEKDISVNLVGVVVETFKWLYPDLPEKKERIEKVFEDEEIKFRKTLNTGAKEVAEIAKGYKGKTDSNTVCSDAFNLYQSYGYPVEMFLEDLKDGGFKVNSDEVLRFYNEKIEKHKELSRAGAEQKFKGGLADQGETTVKYHTVNHLLQAALRKVLGDHVIQRGSNITSERIRFDFSHDSKLSDEQITETENLINEKIVQNLSVNYIDLPKEEAEKTGAIHAFGEKYGGVVRIYYIGDSLVTAFSKEFCGGPHVKNTGDLEPVRIYKQESIGKGIMRVYVRF</sequence>
<evidence type="ECO:0000256" key="1">
    <source>
        <dbReference type="ARBA" id="ARBA00008226"/>
    </source>
</evidence>
<dbReference type="InterPro" id="IPR018162">
    <property type="entry name" value="Ala-tRNA-ligase_IIc_anticod-bd"/>
</dbReference>
<dbReference type="GO" id="GO:0005737">
    <property type="term" value="C:cytoplasm"/>
    <property type="evidence" value="ECO:0007669"/>
    <property type="project" value="InterPro"/>
</dbReference>
<evidence type="ECO:0000313" key="11">
    <source>
        <dbReference type="EMBL" id="OGC53879.1"/>
    </source>
</evidence>
<keyword evidence="9" id="KW-0030">Aminoacyl-tRNA synthetase</keyword>
<evidence type="ECO:0000256" key="7">
    <source>
        <dbReference type="ARBA" id="ARBA00022884"/>
    </source>
</evidence>
<dbReference type="Gene3D" id="3.30.930.10">
    <property type="entry name" value="Bira Bifunctional Protein, Domain 2"/>
    <property type="match status" value="1"/>
</dbReference>
<dbReference type="GO" id="GO:0006419">
    <property type="term" value="P:alanyl-tRNA aminoacylation"/>
    <property type="evidence" value="ECO:0007669"/>
    <property type="project" value="InterPro"/>
</dbReference>
<accession>A0A1F4V9S0</accession>
<keyword evidence="7" id="KW-0694">RNA-binding</keyword>
<evidence type="ECO:0000256" key="9">
    <source>
        <dbReference type="ARBA" id="ARBA00023146"/>
    </source>
</evidence>
<keyword evidence="4" id="KW-0436">Ligase</keyword>
<evidence type="ECO:0000259" key="10">
    <source>
        <dbReference type="PROSITE" id="PS50860"/>
    </source>
</evidence>
<feature type="domain" description="Alanyl-transfer RNA synthetases family profile" evidence="10">
    <location>
        <begin position="5"/>
        <end position="610"/>
    </location>
</feature>
<dbReference type="Gene3D" id="3.30.54.20">
    <property type="match status" value="1"/>
</dbReference>
<dbReference type="InterPro" id="IPR018163">
    <property type="entry name" value="Thr/Ala-tRNA-synth_IIc_edit"/>
</dbReference>